<proteinExistence type="predicted"/>
<dbReference type="SUPFAM" id="SSF53474">
    <property type="entry name" value="alpha/beta-Hydrolases"/>
    <property type="match status" value="1"/>
</dbReference>
<dbReference type="Pfam" id="PF12697">
    <property type="entry name" value="Abhydrolase_6"/>
    <property type="match status" value="1"/>
</dbReference>
<dbReference type="EMBL" id="QGMK01000331">
    <property type="protein sequence ID" value="TVY82352.1"/>
    <property type="molecule type" value="Genomic_DNA"/>
</dbReference>
<dbReference type="AlphaFoldDB" id="A0A8T9CB52"/>
<feature type="signal peptide" evidence="1">
    <location>
        <begin position="1"/>
        <end position="20"/>
    </location>
</feature>
<dbReference type="InterPro" id="IPR000073">
    <property type="entry name" value="AB_hydrolase_1"/>
</dbReference>
<evidence type="ECO:0000313" key="4">
    <source>
        <dbReference type="Proteomes" id="UP000469558"/>
    </source>
</evidence>
<accession>A0A8T9CB52</accession>
<dbReference type="InterPro" id="IPR029058">
    <property type="entry name" value="AB_hydrolase_fold"/>
</dbReference>
<gene>
    <name evidence="3" type="ORF">LSUE1_G002404</name>
</gene>
<keyword evidence="4" id="KW-1185">Reference proteome</keyword>
<feature type="chain" id="PRO_5035871211" description="AB hydrolase-1 domain-containing protein" evidence="1">
    <location>
        <begin position="21"/>
        <end position="412"/>
    </location>
</feature>
<dbReference type="Proteomes" id="UP000469558">
    <property type="component" value="Unassembled WGS sequence"/>
</dbReference>
<name>A0A8T9CB52_9HELO</name>
<feature type="domain" description="AB hydrolase-1" evidence="2">
    <location>
        <begin position="113"/>
        <end position="394"/>
    </location>
</feature>
<keyword evidence="1" id="KW-0732">Signal</keyword>
<dbReference type="Gene3D" id="3.40.50.1820">
    <property type="entry name" value="alpha/beta hydrolase"/>
    <property type="match status" value="1"/>
</dbReference>
<dbReference type="OrthoDB" id="190201at2759"/>
<evidence type="ECO:0000259" key="2">
    <source>
        <dbReference type="Pfam" id="PF12697"/>
    </source>
</evidence>
<protein>
    <recommendedName>
        <fullName evidence="2">AB hydrolase-1 domain-containing protein</fullName>
    </recommendedName>
</protein>
<evidence type="ECO:0000313" key="3">
    <source>
        <dbReference type="EMBL" id="TVY82352.1"/>
    </source>
</evidence>
<comment type="caution">
    <text evidence="3">The sequence shown here is derived from an EMBL/GenBank/DDBJ whole genome shotgun (WGS) entry which is preliminary data.</text>
</comment>
<evidence type="ECO:0000256" key="1">
    <source>
        <dbReference type="SAM" id="SignalP"/>
    </source>
</evidence>
<reference evidence="3 4" key="1">
    <citation type="submission" date="2018-05" db="EMBL/GenBank/DDBJ databases">
        <title>Genome sequencing and assembly of the regulated plant pathogen Lachnellula willkommii and related sister species for the development of diagnostic species identification markers.</title>
        <authorList>
            <person name="Giroux E."/>
            <person name="Bilodeau G."/>
        </authorList>
    </citation>
    <scope>NUCLEOTIDE SEQUENCE [LARGE SCALE GENOMIC DNA]</scope>
    <source>
        <strain evidence="3 4">CBS 268.59</strain>
    </source>
</reference>
<organism evidence="3 4">
    <name type="scientific">Lachnellula suecica</name>
    <dbReference type="NCBI Taxonomy" id="602035"/>
    <lineage>
        <taxon>Eukaryota</taxon>
        <taxon>Fungi</taxon>
        <taxon>Dikarya</taxon>
        <taxon>Ascomycota</taxon>
        <taxon>Pezizomycotina</taxon>
        <taxon>Leotiomycetes</taxon>
        <taxon>Helotiales</taxon>
        <taxon>Lachnaceae</taxon>
        <taxon>Lachnellula</taxon>
    </lineage>
</organism>
<sequence length="412" mass="43745">MSNFRTRLVAGILALNSVTSAPNRLSSRDGPTCTDFVIPIQASAPTQVFPQPPANITDPTALLNYVTSFGSGSAGGLLGAVGTVITSGNYNISMRYCEPQVADASRADTLQFLVHGISYDKNYWNGLGYDEYSWVDYATNQGYPTLAIDNLGNGESEHPDALLVTQMTIQVEIMHNIITMLRAGRLPKLATKFSKVLLVGKFIVPLARNSEPKILGHSYGSICGNALATHYPTDIDTFVFTGYSGRFAFGAIPLLEGAPIPAIAENPERFSSIIDPLYFAQSVGSGRTATFYTNPSSLGGFNQAAADYDFANEGTVALGEVVTIFYGLGTASDYTGNILVLTGENDAVACNSLPAPDCGSGADSVPAQAGAFFPKANYTVVIPELTGHSVTLHNTAQQSFKVAHDFLSEKGF</sequence>